<dbReference type="InterPro" id="IPR010621">
    <property type="entry name" value="DUF1214"/>
</dbReference>
<dbReference type="PANTHER" id="PTHR36509">
    <property type="entry name" value="BLL3101 PROTEIN"/>
    <property type="match status" value="1"/>
</dbReference>
<proteinExistence type="predicted"/>
<feature type="region of interest" description="Disordered" evidence="1">
    <location>
        <begin position="34"/>
        <end position="59"/>
    </location>
</feature>
<dbReference type="EMBL" id="JACHIJ010000001">
    <property type="protein sequence ID" value="MBB5050411.1"/>
    <property type="molecule type" value="Genomic_DNA"/>
</dbReference>
<dbReference type="InterPro" id="IPR006311">
    <property type="entry name" value="TAT_signal"/>
</dbReference>
<dbReference type="InterPro" id="IPR037049">
    <property type="entry name" value="DUF1214_C_sf"/>
</dbReference>
<accession>A0A840MXM7</accession>
<evidence type="ECO:0000256" key="1">
    <source>
        <dbReference type="SAM" id="MobiDB-lite"/>
    </source>
</evidence>
<dbReference type="RefSeq" id="WP_184082242.1">
    <property type="nucleotide sequence ID" value="NZ_JACHIJ010000001.1"/>
</dbReference>
<feature type="domain" description="DUF1254" evidence="3">
    <location>
        <begin position="114"/>
        <end position="244"/>
    </location>
</feature>
<dbReference type="PROSITE" id="PS51318">
    <property type="entry name" value="TAT"/>
    <property type="match status" value="1"/>
</dbReference>
<gene>
    <name evidence="4" type="ORF">HNQ36_000359</name>
</gene>
<evidence type="ECO:0008006" key="6">
    <source>
        <dbReference type="Google" id="ProtNLM"/>
    </source>
</evidence>
<organism evidence="4 5">
    <name type="scientific">Afipia massiliensis</name>
    <dbReference type="NCBI Taxonomy" id="211460"/>
    <lineage>
        <taxon>Bacteria</taxon>
        <taxon>Pseudomonadati</taxon>
        <taxon>Pseudomonadota</taxon>
        <taxon>Alphaproteobacteria</taxon>
        <taxon>Hyphomicrobiales</taxon>
        <taxon>Nitrobacteraceae</taxon>
        <taxon>Afipia</taxon>
    </lineage>
</organism>
<protein>
    <recommendedName>
        <fullName evidence="6">DUF1254 domain-containing protein</fullName>
    </recommendedName>
</protein>
<dbReference type="Pfam" id="PF06742">
    <property type="entry name" value="DUF1214"/>
    <property type="match status" value="1"/>
</dbReference>
<dbReference type="PANTHER" id="PTHR36509:SF2">
    <property type="entry name" value="BLL3101 PROTEIN"/>
    <property type="match status" value="1"/>
</dbReference>
<dbReference type="Gene3D" id="2.60.40.1610">
    <property type="entry name" value="Domain of unknown function DUF1254"/>
    <property type="match status" value="1"/>
</dbReference>
<name>A0A840MXM7_9BRAD</name>
<comment type="caution">
    <text evidence="4">The sequence shown here is derived from an EMBL/GenBank/DDBJ whole genome shotgun (WGS) entry which is preliminary data.</text>
</comment>
<dbReference type="Proteomes" id="UP000521227">
    <property type="component" value="Unassembled WGS sequence"/>
</dbReference>
<dbReference type="SUPFAM" id="SSF160935">
    <property type="entry name" value="VPA0735-like"/>
    <property type="match status" value="1"/>
</dbReference>
<feature type="domain" description="DUF1214" evidence="2">
    <location>
        <begin position="383"/>
        <end position="491"/>
    </location>
</feature>
<evidence type="ECO:0000259" key="3">
    <source>
        <dbReference type="Pfam" id="PF06863"/>
    </source>
</evidence>
<sequence length="508" mass="56066">MSNTNNPGVDRRILLGAGATLVAASTLGAGAPSAARAQNSSLNPQPLPPSPEWARALPPGPDTSVKISEAYAAMIARDAFFWAWPLVNIYNKRLNFKDVPEVMMVGPGPAAPLNRLAMLTDYIEPEERLVACPNQDVVYGAGSLALDLSPVVIQVPDFGERFWVYQVVDLRTDGFVQLGKMYGTTPGFYLLVGPNWNGAVPKGITQVFRCPTNTGFAGPRVFQDDTPEDKKAIQSVLQWITMYPLAEYDERMKSTDWSKIKKVPAAAAGETESKWVFPDKFFDQLPDILADAPPLPGEESRYAQMRALLEAIKSNPALKDALTKAVTEVDEQVVKPLFEFRNWGQQLPHRWSTISNEAAFGTDYFTRTAVAKSNILVNAPNETKYFYQDLDASGARLNSANRYIVTFAKDGTPPVSGFWSISIYNEHHFFVANPINRFSVGTKNKDIKFAADGSLTIYVQPDAPTDPMQRANWLPAPKGDFSLYVRTYWPKAAAMDGSWTPPAVQRVS</sequence>
<dbReference type="AlphaFoldDB" id="A0A840MXM7"/>
<dbReference type="InterPro" id="IPR037050">
    <property type="entry name" value="DUF1254_sf"/>
</dbReference>
<evidence type="ECO:0000313" key="5">
    <source>
        <dbReference type="Proteomes" id="UP000521227"/>
    </source>
</evidence>
<reference evidence="4 5" key="1">
    <citation type="submission" date="2020-08" db="EMBL/GenBank/DDBJ databases">
        <title>Genomic Encyclopedia of Type Strains, Phase IV (KMG-IV): sequencing the most valuable type-strain genomes for metagenomic binning, comparative biology and taxonomic classification.</title>
        <authorList>
            <person name="Goeker M."/>
        </authorList>
    </citation>
    <scope>NUCLEOTIDE SEQUENCE [LARGE SCALE GENOMIC DNA]</scope>
    <source>
        <strain evidence="4 5">DSM 17498</strain>
    </source>
</reference>
<evidence type="ECO:0000313" key="4">
    <source>
        <dbReference type="EMBL" id="MBB5050411.1"/>
    </source>
</evidence>
<evidence type="ECO:0000259" key="2">
    <source>
        <dbReference type="Pfam" id="PF06742"/>
    </source>
</evidence>
<dbReference type="Pfam" id="PF06863">
    <property type="entry name" value="DUF1254"/>
    <property type="match status" value="1"/>
</dbReference>
<dbReference type="InterPro" id="IPR010679">
    <property type="entry name" value="DUF1254"/>
</dbReference>
<dbReference type="Gene3D" id="2.60.120.600">
    <property type="entry name" value="Domain of unknown function DUF1214, C-terminal domain"/>
    <property type="match status" value="1"/>
</dbReference>